<evidence type="ECO:0000259" key="1">
    <source>
        <dbReference type="Pfam" id="PF14534"/>
    </source>
</evidence>
<feature type="domain" description="DUF4440" evidence="1">
    <location>
        <begin position="22"/>
        <end position="126"/>
    </location>
</feature>
<evidence type="ECO:0000313" key="2">
    <source>
        <dbReference type="EMBL" id="MBB5430428.1"/>
    </source>
</evidence>
<keyword evidence="2" id="KW-0413">Isomerase</keyword>
<dbReference type="AlphaFoldDB" id="A0A7W8QIM5"/>
<reference evidence="2 3" key="1">
    <citation type="submission" date="2020-08" db="EMBL/GenBank/DDBJ databases">
        <title>Sequencing the genomes of 1000 actinobacteria strains.</title>
        <authorList>
            <person name="Klenk H.-P."/>
        </authorList>
    </citation>
    <scope>NUCLEOTIDE SEQUENCE [LARGE SCALE GENOMIC DNA]</scope>
    <source>
        <strain evidence="2 3">DSM 44551</strain>
    </source>
</reference>
<dbReference type="Proteomes" id="UP000572635">
    <property type="component" value="Unassembled WGS sequence"/>
</dbReference>
<accession>A0A7W8QIM5</accession>
<dbReference type="InterPro" id="IPR032710">
    <property type="entry name" value="NTF2-like_dom_sf"/>
</dbReference>
<proteinExistence type="predicted"/>
<dbReference type="Gene3D" id="3.10.450.50">
    <property type="match status" value="1"/>
</dbReference>
<evidence type="ECO:0000313" key="3">
    <source>
        <dbReference type="Proteomes" id="UP000572635"/>
    </source>
</evidence>
<organism evidence="2 3">
    <name type="scientific">Nocardiopsis composta</name>
    <dbReference type="NCBI Taxonomy" id="157465"/>
    <lineage>
        <taxon>Bacteria</taxon>
        <taxon>Bacillati</taxon>
        <taxon>Actinomycetota</taxon>
        <taxon>Actinomycetes</taxon>
        <taxon>Streptosporangiales</taxon>
        <taxon>Nocardiopsidaceae</taxon>
        <taxon>Nocardiopsis</taxon>
    </lineage>
</organism>
<dbReference type="SUPFAM" id="SSF54427">
    <property type="entry name" value="NTF2-like"/>
    <property type="match status" value="1"/>
</dbReference>
<dbReference type="EMBL" id="JACHDB010000001">
    <property type="protein sequence ID" value="MBB5430428.1"/>
    <property type="molecule type" value="Genomic_DNA"/>
</dbReference>
<sequence length="147" mass="15900">MVDKGDVADTSPGEAADRAGVVAAADAWAEAIVAHDAERISAFMAEGWAIVSETGVGAKREFLDLIASGELTHSAMERVGEPRVLLLDGVAIYTARVTNTAHYLGRRYDADEWTTDVFIRREGRWVCVHSHITPAAPEWVPEESPAP</sequence>
<keyword evidence="3" id="KW-1185">Reference proteome</keyword>
<gene>
    <name evidence="2" type="ORF">HDA36_000512</name>
</gene>
<protein>
    <submittedName>
        <fullName evidence="2">Ketosteroid isomerase-like protein</fullName>
    </submittedName>
</protein>
<dbReference type="InterPro" id="IPR027843">
    <property type="entry name" value="DUF4440"/>
</dbReference>
<name>A0A7W8QIM5_9ACTN</name>
<dbReference type="RefSeq" id="WP_184388291.1">
    <property type="nucleotide sequence ID" value="NZ_BAAAJD010000023.1"/>
</dbReference>
<comment type="caution">
    <text evidence="2">The sequence shown here is derived from an EMBL/GenBank/DDBJ whole genome shotgun (WGS) entry which is preliminary data.</text>
</comment>
<dbReference type="GO" id="GO:0016853">
    <property type="term" value="F:isomerase activity"/>
    <property type="evidence" value="ECO:0007669"/>
    <property type="project" value="UniProtKB-KW"/>
</dbReference>
<dbReference type="Pfam" id="PF14534">
    <property type="entry name" value="DUF4440"/>
    <property type="match status" value="1"/>
</dbReference>